<dbReference type="RefSeq" id="WP_189463747.1">
    <property type="nucleotide sequence ID" value="NZ_BMXN01000013.1"/>
</dbReference>
<sequence length="143" mass="15869">MQAFTQYQTRLEKCFEGHAYGIIVPDLPGCHSAGDTFEEALANAKEAIDGWLEVAVEYGDPLPEATSIEHHMDNPDFTGWIWAVVDIDVTPYLGKSHKINVTLPDLLVKQIDDFVARHPGDKTRSGFLSRVAMAELARNKQAS</sequence>
<comment type="caution">
    <text evidence="2">The sequence shown here is derived from an EMBL/GenBank/DDBJ whole genome shotgun (WGS) entry which is preliminary data.</text>
</comment>
<dbReference type="InterPro" id="IPR031807">
    <property type="entry name" value="HicB-like"/>
</dbReference>
<dbReference type="Gene3D" id="3.30.160.250">
    <property type="match status" value="1"/>
</dbReference>
<evidence type="ECO:0000313" key="2">
    <source>
        <dbReference type="EMBL" id="GGW31080.1"/>
    </source>
</evidence>
<dbReference type="PANTHER" id="PTHR34504:SF2">
    <property type="entry name" value="UPF0150 PROTEIN SSL0259"/>
    <property type="match status" value="1"/>
</dbReference>
<evidence type="ECO:0000313" key="3">
    <source>
        <dbReference type="Proteomes" id="UP000623776"/>
    </source>
</evidence>
<accession>A0A8H9LXW0</accession>
<name>A0A8H9LXW0_9GAMM</name>
<dbReference type="PANTHER" id="PTHR34504">
    <property type="entry name" value="ANTITOXIN HICB"/>
    <property type="match status" value="1"/>
</dbReference>
<evidence type="ECO:0000259" key="1">
    <source>
        <dbReference type="Pfam" id="PF15919"/>
    </source>
</evidence>
<feature type="domain" description="HicB-like antitoxin of toxin-antitoxin system" evidence="1">
    <location>
        <begin position="11"/>
        <end position="132"/>
    </location>
</feature>
<gene>
    <name evidence="2" type="ORF">GCM10007157_23840</name>
</gene>
<dbReference type="Pfam" id="PF15919">
    <property type="entry name" value="HicB_lk_antitox"/>
    <property type="match status" value="1"/>
</dbReference>
<reference evidence="3" key="1">
    <citation type="journal article" date="2019" name="Int. J. Syst. Evol. Microbiol.">
        <title>The Global Catalogue of Microorganisms (GCM) 10K type strain sequencing project: providing services to taxonomists for standard genome sequencing and annotation.</title>
        <authorList>
            <consortium name="The Broad Institute Genomics Platform"/>
            <consortium name="The Broad Institute Genome Sequencing Center for Infectious Disease"/>
            <person name="Wu L."/>
            <person name="Ma J."/>
        </authorList>
    </citation>
    <scope>NUCLEOTIDE SEQUENCE [LARGE SCALE GENOMIC DNA]</scope>
    <source>
        <strain evidence="3">KCTC 22154</strain>
    </source>
</reference>
<dbReference type="Proteomes" id="UP000623776">
    <property type="component" value="Unassembled WGS sequence"/>
</dbReference>
<dbReference type="EMBL" id="BMXN01000013">
    <property type="protein sequence ID" value="GGW31080.1"/>
    <property type="molecule type" value="Genomic_DNA"/>
</dbReference>
<dbReference type="AlphaFoldDB" id="A0A8H9LXW0"/>
<organism evidence="2 3">
    <name type="scientific">Vreelandella hamiltonii</name>
    <dbReference type="NCBI Taxonomy" id="502829"/>
    <lineage>
        <taxon>Bacteria</taxon>
        <taxon>Pseudomonadati</taxon>
        <taxon>Pseudomonadota</taxon>
        <taxon>Gammaproteobacteria</taxon>
        <taxon>Oceanospirillales</taxon>
        <taxon>Halomonadaceae</taxon>
        <taxon>Vreelandella</taxon>
    </lineage>
</organism>
<keyword evidence="3" id="KW-1185">Reference proteome</keyword>
<proteinExistence type="predicted"/>
<dbReference type="SUPFAM" id="SSF143100">
    <property type="entry name" value="TTHA1013/TTHA0281-like"/>
    <property type="match status" value="1"/>
</dbReference>
<protein>
    <submittedName>
        <fullName evidence="2">HicB family protein</fullName>
    </submittedName>
</protein>
<dbReference type="InterPro" id="IPR051404">
    <property type="entry name" value="TA_system_antitoxin"/>
</dbReference>
<dbReference type="InterPro" id="IPR035069">
    <property type="entry name" value="TTHA1013/TTHA0281-like"/>
</dbReference>